<comment type="caution">
    <text evidence="1">The sequence shown here is derived from an EMBL/GenBank/DDBJ whole genome shotgun (WGS) entry which is preliminary data.</text>
</comment>
<name>A0A927UDQ2_9FIRM</name>
<evidence type="ECO:0000313" key="1">
    <source>
        <dbReference type="EMBL" id="MBE5919992.1"/>
    </source>
</evidence>
<accession>A0A927UDQ2</accession>
<sequence length="63" mass="6948">MDIKSKELKLDELAKVGGGVNQSNSQEIVADHYCTTCKKTTKFVVYSGARGRCKVCGTMQYDL</sequence>
<proteinExistence type="predicted"/>
<gene>
    <name evidence="1" type="ORF">E7272_09130</name>
</gene>
<protein>
    <submittedName>
        <fullName evidence="1">Uncharacterized protein</fullName>
    </submittedName>
</protein>
<dbReference type="EMBL" id="SVER01000021">
    <property type="protein sequence ID" value="MBE5919992.1"/>
    <property type="molecule type" value="Genomic_DNA"/>
</dbReference>
<evidence type="ECO:0000313" key="2">
    <source>
        <dbReference type="Proteomes" id="UP000766246"/>
    </source>
</evidence>
<dbReference type="Proteomes" id="UP000766246">
    <property type="component" value="Unassembled WGS sequence"/>
</dbReference>
<dbReference type="AlphaFoldDB" id="A0A927UDQ2"/>
<organism evidence="1 2">
    <name type="scientific">Pseudobutyrivibrio ruminis</name>
    <dbReference type="NCBI Taxonomy" id="46206"/>
    <lineage>
        <taxon>Bacteria</taxon>
        <taxon>Bacillati</taxon>
        <taxon>Bacillota</taxon>
        <taxon>Clostridia</taxon>
        <taxon>Lachnospirales</taxon>
        <taxon>Lachnospiraceae</taxon>
        <taxon>Pseudobutyrivibrio</taxon>
    </lineage>
</organism>
<reference evidence="1" key="1">
    <citation type="submission" date="2019-04" db="EMBL/GenBank/DDBJ databases">
        <title>Evolution of Biomass-Degrading Anaerobic Consortia Revealed by Metagenomics.</title>
        <authorList>
            <person name="Peng X."/>
        </authorList>
    </citation>
    <scope>NUCLEOTIDE SEQUENCE</scope>
    <source>
        <strain evidence="1">SIG311</strain>
    </source>
</reference>